<protein>
    <recommendedName>
        <fullName evidence="3">DUF4239 domain-containing protein</fullName>
    </recommendedName>
</protein>
<feature type="transmembrane region" description="Helical" evidence="1">
    <location>
        <begin position="12"/>
        <end position="35"/>
    </location>
</feature>
<keyword evidence="1" id="KW-0812">Transmembrane</keyword>
<evidence type="ECO:0000256" key="1">
    <source>
        <dbReference type="SAM" id="Phobius"/>
    </source>
</evidence>
<proteinExistence type="predicted"/>
<organism evidence="2">
    <name type="scientific">Streptomyces sp. NBC_00093</name>
    <dbReference type="NCBI Taxonomy" id="2975649"/>
    <lineage>
        <taxon>Bacteria</taxon>
        <taxon>Bacillati</taxon>
        <taxon>Actinomycetota</taxon>
        <taxon>Actinomycetes</taxon>
        <taxon>Kitasatosporales</taxon>
        <taxon>Streptomycetaceae</taxon>
        <taxon>Streptomyces</taxon>
    </lineage>
</organism>
<accession>A0AAU2AFC1</accession>
<feature type="transmembrane region" description="Helical" evidence="1">
    <location>
        <begin position="55"/>
        <end position="73"/>
    </location>
</feature>
<name>A0AAU2AFC1_9ACTN</name>
<keyword evidence="1" id="KW-0472">Membrane</keyword>
<keyword evidence="1" id="KW-1133">Transmembrane helix</keyword>
<evidence type="ECO:0008006" key="3">
    <source>
        <dbReference type="Google" id="ProtNLM"/>
    </source>
</evidence>
<evidence type="ECO:0000313" key="2">
    <source>
        <dbReference type="EMBL" id="WTT23178.1"/>
    </source>
</evidence>
<feature type="transmembrane region" description="Helical" evidence="1">
    <location>
        <begin position="224"/>
        <end position="246"/>
    </location>
</feature>
<dbReference type="AlphaFoldDB" id="A0AAU2AFC1"/>
<sequence>MGDIAKGVLSGAWTLLVGWILPTALNLSVAFYAVAPSLRHTDLIARLWPTTRTGTALLLLTGAVLIGIVLSALQNPLYRILEGYLLWPNRAYRRACGHQADIKWHLSDRIALLGLERLEQREGALPPEEATRLEELRDDRRLARVARKDRQRTAPQRALLEERLARYPVDDGQILPTRLGNAIRRFEEYGDSRFCLDTQVLWNELTGTAPEEIRRQVELARTSVDFFVALLVGHAAIAATAAASLASARAETTVLLVTIAVLSCLIPLWYRSAVTATDEWAAAVRALVNVGRKPLAEALGLVLPPDLAGERTMWNLITQLAQHPDPERDISLNPYRAGPTGTN</sequence>
<gene>
    <name evidence="2" type="ORF">OHA22_50275</name>
</gene>
<feature type="transmembrane region" description="Helical" evidence="1">
    <location>
        <begin position="252"/>
        <end position="270"/>
    </location>
</feature>
<reference evidence="2" key="1">
    <citation type="submission" date="2022-10" db="EMBL/GenBank/DDBJ databases">
        <title>The complete genomes of actinobacterial strains from the NBC collection.</title>
        <authorList>
            <person name="Joergensen T.S."/>
            <person name="Alvarez Arevalo M."/>
            <person name="Sterndorff E.B."/>
            <person name="Faurdal D."/>
            <person name="Vuksanovic O."/>
            <person name="Mourched A.-S."/>
            <person name="Charusanti P."/>
            <person name="Shaw S."/>
            <person name="Blin K."/>
            <person name="Weber T."/>
        </authorList>
    </citation>
    <scope>NUCLEOTIDE SEQUENCE</scope>
    <source>
        <strain evidence="2">NBC_00093</strain>
    </source>
</reference>
<dbReference type="EMBL" id="CP108222">
    <property type="protein sequence ID" value="WTT23178.1"/>
    <property type="molecule type" value="Genomic_DNA"/>
</dbReference>